<feature type="transmembrane region" description="Helical" evidence="6">
    <location>
        <begin position="173"/>
        <end position="201"/>
    </location>
</feature>
<evidence type="ECO:0000313" key="9">
    <source>
        <dbReference type="EMBL" id="AWH85484.1"/>
    </source>
</evidence>
<dbReference type="InterPro" id="IPR036890">
    <property type="entry name" value="HATPase_C_sf"/>
</dbReference>
<feature type="transmembrane region" description="Helical" evidence="6">
    <location>
        <begin position="80"/>
        <end position="98"/>
    </location>
</feature>
<keyword evidence="6" id="KW-1133">Transmembrane helix</keyword>
<dbReference type="InterPro" id="IPR035965">
    <property type="entry name" value="PAS-like_dom_sf"/>
</dbReference>
<feature type="transmembrane region" description="Helical" evidence="6">
    <location>
        <begin position="213"/>
        <end position="229"/>
    </location>
</feature>
<evidence type="ECO:0000259" key="8">
    <source>
        <dbReference type="PROSITE" id="PS50112"/>
    </source>
</evidence>
<feature type="domain" description="Histidine kinase" evidence="7">
    <location>
        <begin position="420"/>
        <end position="634"/>
    </location>
</feature>
<dbReference type="CDD" id="cd00130">
    <property type="entry name" value="PAS"/>
    <property type="match status" value="1"/>
</dbReference>
<dbReference type="OrthoDB" id="9781208at2"/>
<name>A0A2S1QYN3_9FLAO</name>
<dbReference type="PANTHER" id="PTHR43304">
    <property type="entry name" value="PHYTOCHROME-LIKE PROTEIN CPH1"/>
    <property type="match status" value="1"/>
</dbReference>
<dbReference type="CDD" id="cd00082">
    <property type="entry name" value="HisKA"/>
    <property type="match status" value="1"/>
</dbReference>
<proteinExistence type="predicted"/>
<keyword evidence="10" id="KW-1185">Reference proteome</keyword>
<evidence type="ECO:0000256" key="6">
    <source>
        <dbReference type="SAM" id="Phobius"/>
    </source>
</evidence>
<dbReference type="Pfam" id="PF02518">
    <property type="entry name" value="HATPase_c"/>
    <property type="match status" value="1"/>
</dbReference>
<sequence length="635" mass="71728">MLTYMMVYFRRKYKTATLFAVSLIITYSVYVLLYSIGLHRGIIDVRILGNSVGTDSAYCFILMSLSLLLLVLYNGKRSHLLSRLFAFSVFSWSLIALARNFTLLQVPFGFGMSPITSFCFILLSVAFFFVKIKKLRYVTQGLLHCVTLITSVVLIGHLLNIPEFYRMSFIPMAMYSAIGFLMLSISASFINRTIGITGLFTGKLMGNIMARRLFLKLLVAVLAIGYLRLMSHRRGWLSPELGIACITLAFLVISLLLIWKTSSRLNTIHLKKKMAEENFRTAVAVAPYALVISDIAGTIIMANKQTKALYGYKKGQLIGKNVKMLIPEKLHEDYYKVRKNFFASSSVVKFDGDDELFAKRKDNTEFPVELILTPVNTSTGTFVLATIIDLTAQKHHEEIIAKQVTQLQSKNLELEQFNYISSHDLQEPLRTLGNYINLLEEDYSDHINEEMKMHLQAMGSSIGRMSCVVRSLLEFGKLGKNKKLALTNCNTIVANVVADLGSLVKRTGASITTEIELPEFYAYETELRQLFQNLINNALKFNRDGIAPNIKITCKNKKGFYKFAIEDNGMGIHPGHCEKIFHIFHRLDNNNKYEGHGIGLANCKKIVEMHGGQIWVESEPGRGSTFKFTIINFKA</sequence>
<dbReference type="SUPFAM" id="SSF55874">
    <property type="entry name" value="ATPase domain of HSP90 chaperone/DNA topoisomerase II/histidine kinase"/>
    <property type="match status" value="1"/>
</dbReference>
<reference evidence="9 10" key="1">
    <citation type="submission" date="2018-04" db="EMBL/GenBank/DDBJ databases">
        <title>Genome sequencing of Flavobacterium sp. HYN0059.</title>
        <authorList>
            <person name="Yi H."/>
            <person name="Baek C."/>
        </authorList>
    </citation>
    <scope>NUCLEOTIDE SEQUENCE [LARGE SCALE GENOMIC DNA]</scope>
    <source>
        <strain evidence="9 10">HYN0059</strain>
    </source>
</reference>
<dbReference type="Gene3D" id="3.30.565.10">
    <property type="entry name" value="Histidine kinase-like ATPase, C-terminal domain"/>
    <property type="match status" value="1"/>
</dbReference>
<dbReference type="SMART" id="SM00091">
    <property type="entry name" value="PAS"/>
    <property type="match status" value="1"/>
</dbReference>
<gene>
    <name evidence="9" type="ORF">HYN59_10300</name>
</gene>
<dbReference type="KEGG" id="falb:HYN59_10300"/>
<dbReference type="InterPro" id="IPR003661">
    <property type="entry name" value="HisK_dim/P_dom"/>
</dbReference>
<dbReference type="InterPro" id="IPR004358">
    <property type="entry name" value="Sig_transdc_His_kin-like_C"/>
</dbReference>
<dbReference type="PANTHER" id="PTHR43304:SF1">
    <property type="entry name" value="PAC DOMAIN-CONTAINING PROTEIN"/>
    <property type="match status" value="1"/>
</dbReference>
<dbReference type="Proteomes" id="UP000244929">
    <property type="component" value="Chromosome"/>
</dbReference>
<dbReference type="Gene3D" id="1.10.287.130">
    <property type="match status" value="1"/>
</dbReference>
<feature type="transmembrane region" description="Helical" evidence="6">
    <location>
        <begin position="110"/>
        <end position="130"/>
    </location>
</feature>
<evidence type="ECO:0000256" key="1">
    <source>
        <dbReference type="ARBA" id="ARBA00000085"/>
    </source>
</evidence>
<keyword evidence="4" id="KW-0808">Transferase</keyword>
<dbReference type="PRINTS" id="PR00344">
    <property type="entry name" value="BCTRLSENSOR"/>
</dbReference>
<keyword evidence="5" id="KW-0418">Kinase</keyword>
<dbReference type="InterPro" id="IPR005467">
    <property type="entry name" value="His_kinase_dom"/>
</dbReference>
<evidence type="ECO:0000256" key="2">
    <source>
        <dbReference type="ARBA" id="ARBA00012438"/>
    </source>
</evidence>
<feature type="transmembrane region" description="Helical" evidence="6">
    <location>
        <begin position="241"/>
        <end position="259"/>
    </location>
</feature>
<keyword evidence="6" id="KW-0472">Membrane</keyword>
<evidence type="ECO:0000256" key="3">
    <source>
        <dbReference type="ARBA" id="ARBA00022553"/>
    </source>
</evidence>
<dbReference type="EMBL" id="CP029186">
    <property type="protein sequence ID" value="AWH85484.1"/>
    <property type="molecule type" value="Genomic_DNA"/>
</dbReference>
<dbReference type="SMART" id="SM00387">
    <property type="entry name" value="HATPase_c"/>
    <property type="match status" value="1"/>
</dbReference>
<keyword evidence="3" id="KW-0597">Phosphoprotein</keyword>
<feature type="transmembrane region" description="Helical" evidence="6">
    <location>
        <begin position="279"/>
        <end position="302"/>
    </location>
</feature>
<dbReference type="EC" id="2.7.13.3" evidence="2"/>
<dbReference type="NCBIfam" id="TIGR00229">
    <property type="entry name" value="sensory_box"/>
    <property type="match status" value="1"/>
</dbReference>
<dbReference type="InterPro" id="IPR052162">
    <property type="entry name" value="Sensor_kinase/Photoreceptor"/>
</dbReference>
<dbReference type="PROSITE" id="PS50109">
    <property type="entry name" value="HIS_KIN"/>
    <property type="match status" value="1"/>
</dbReference>
<evidence type="ECO:0000256" key="5">
    <source>
        <dbReference type="ARBA" id="ARBA00022777"/>
    </source>
</evidence>
<evidence type="ECO:0000313" key="10">
    <source>
        <dbReference type="Proteomes" id="UP000244929"/>
    </source>
</evidence>
<dbReference type="InterPro" id="IPR036097">
    <property type="entry name" value="HisK_dim/P_sf"/>
</dbReference>
<dbReference type="GO" id="GO:0000155">
    <property type="term" value="F:phosphorelay sensor kinase activity"/>
    <property type="evidence" value="ECO:0007669"/>
    <property type="project" value="InterPro"/>
</dbReference>
<dbReference type="SUPFAM" id="SSF47384">
    <property type="entry name" value="Homodimeric domain of signal transducing histidine kinase"/>
    <property type="match status" value="1"/>
</dbReference>
<dbReference type="AlphaFoldDB" id="A0A2S1QYN3"/>
<comment type="catalytic activity">
    <reaction evidence="1">
        <text>ATP + protein L-histidine = ADP + protein N-phospho-L-histidine.</text>
        <dbReference type="EC" id="2.7.13.3"/>
    </reaction>
</comment>
<dbReference type="FunFam" id="3.30.565.10:FF:000006">
    <property type="entry name" value="Sensor histidine kinase WalK"/>
    <property type="match status" value="1"/>
</dbReference>
<organism evidence="9 10">
    <name type="scientific">Flavobacterium album</name>
    <dbReference type="NCBI Taxonomy" id="2175091"/>
    <lineage>
        <taxon>Bacteria</taxon>
        <taxon>Pseudomonadati</taxon>
        <taxon>Bacteroidota</taxon>
        <taxon>Flavobacteriia</taxon>
        <taxon>Flavobacteriales</taxon>
        <taxon>Flavobacteriaceae</taxon>
        <taxon>Flavobacterium</taxon>
    </lineage>
</organism>
<dbReference type="SUPFAM" id="SSF55785">
    <property type="entry name" value="PYP-like sensor domain (PAS domain)"/>
    <property type="match status" value="1"/>
</dbReference>
<evidence type="ECO:0000259" key="7">
    <source>
        <dbReference type="PROSITE" id="PS50109"/>
    </source>
</evidence>
<dbReference type="SMART" id="SM00388">
    <property type="entry name" value="HisKA"/>
    <property type="match status" value="1"/>
</dbReference>
<protein>
    <recommendedName>
        <fullName evidence="2">histidine kinase</fullName>
        <ecNumber evidence="2">2.7.13.3</ecNumber>
    </recommendedName>
</protein>
<dbReference type="InterPro" id="IPR000014">
    <property type="entry name" value="PAS"/>
</dbReference>
<evidence type="ECO:0000256" key="4">
    <source>
        <dbReference type="ARBA" id="ARBA00022679"/>
    </source>
</evidence>
<feature type="transmembrane region" description="Helical" evidence="6">
    <location>
        <begin position="142"/>
        <end position="161"/>
    </location>
</feature>
<feature type="domain" description="PAS" evidence="8">
    <location>
        <begin position="275"/>
        <end position="333"/>
    </location>
</feature>
<dbReference type="InterPro" id="IPR003594">
    <property type="entry name" value="HATPase_dom"/>
</dbReference>
<keyword evidence="6" id="KW-0812">Transmembrane</keyword>
<feature type="transmembrane region" description="Helical" evidence="6">
    <location>
        <begin position="16"/>
        <end position="36"/>
    </location>
</feature>
<accession>A0A2S1QYN3</accession>
<dbReference type="PROSITE" id="PS50112">
    <property type="entry name" value="PAS"/>
    <property type="match status" value="1"/>
</dbReference>
<dbReference type="Pfam" id="PF13426">
    <property type="entry name" value="PAS_9"/>
    <property type="match status" value="1"/>
</dbReference>
<dbReference type="Gene3D" id="3.30.450.20">
    <property type="entry name" value="PAS domain"/>
    <property type="match status" value="1"/>
</dbReference>
<feature type="transmembrane region" description="Helical" evidence="6">
    <location>
        <begin position="56"/>
        <end position="73"/>
    </location>
</feature>